<evidence type="ECO:0000256" key="4">
    <source>
        <dbReference type="ARBA" id="ARBA00013089"/>
    </source>
</evidence>
<dbReference type="RefSeq" id="WP_194116701.1">
    <property type="nucleotide sequence ID" value="NZ_JADFUA010000007.1"/>
</dbReference>
<dbReference type="HAMAP" id="MF_01201">
    <property type="entry name" value="Ala_racemase"/>
    <property type="match status" value="1"/>
</dbReference>
<dbReference type="GO" id="GO:0030632">
    <property type="term" value="P:D-alanine biosynthetic process"/>
    <property type="evidence" value="ECO:0007669"/>
    <property type="project" value="UniProtKB-UniRule"/>
</dbReference>
<comment type="caution">
    <text evidence="11">The sequence shown here is derived from an EMBL/GenBank/DDBJ whole genome shotgun (WGS) entry which is preliminary data.</text>
</comment>
<evidence type="ECO:0000313" key="11">
    <source>
        <dbReference type="EMBL" id="MBE9610181.1"/>
    </source>
</evidence>
<dbReference type="SUPFAM" id="SSF51419">
    <property type="entry name" value="PLP-binding barrel"/>
    <property type="match status" value="1"/>
</dbReference>
<dbReference type="NCBIfam" id="TIGR00492">
    <property type="entry name" value="alr"/>
    <property type="match status" value="1"/>
</dbReference>
<dbReference type="InterPro" id="IPR000821">
    <property type="entry name" value="Ala_racemase"/>
</dbReference>
<comment type="catalytic activity">
    <reaction evidence="1 7">
        <text>L-alanine = D-alanine</text>
        <dbReference type="Rhea" id="RHEA:20249"/>
        <dbReference type="ChEBI" id="CHEBI:57416"/>
        <dbReference type="ChEBI" id="CHEBI:57972"/>
        <dbReference type="EC" id="5.1.1.1"/>
    </reaction>
</comment>
<feature type="binding site" evidence="7 9">
    <location>
        <position position="301"/>
    </location>
    <ligand>
        <name>substrate</name>
    </ligand>
</feature>
<dbReference type="InterPro" id="IPR029066">
    <property type="entry name" value="PLP-binding_barrel"/>
</dbReference>
<dbReference type="EC" id="5.1.1.1" evidence="4 7"/>
<comment type="similarity">
    <text evidence="3 7">Belongs to the alanine racemase family.</text>
</comment>
<feature type="active site" description="Proton acceptor; specific for L-alanine" evidence="7">
    <location>
        <position position="253"/>
    </location>
</feature>
<dbReference type="UniPathway" id="UPA00042">
    <property type="reaction ID" value="UER00497"/>
</dbReference>
<dbReference type="EMBL" id="JADFUA010000007">
    <property type="protein sequence ID" value="MBE9610181.1"/>
    <property type="molecule type" value="Genomic_DNA"/>
</dbReference>
<dbReference type="SMART" id="SM01005">
    <property type="entry name" value="Ala_racemase_C"/>
    <property type="match status" value="1"/>
</dbReference>
<feature type="modified residue" description="N6-(pyridoxal phosphate)lysine" evidence="7 8">
    <location>
        <position position="35"/>
    </location>
</feature>
<protein>
    <recommendedName>
        <fullName evidence="4 7">Alanine racemase</fullName>
        <ecNumber evidence="4 7">5.1.1.1</ecNumber>
    </recommendedName>
</protein>
<evidence type="ECO:0000256" key="9">
    <source>
        <dbReference type="PIRSR" id="PIRSR600821-52"/>
    </source>
</evidence>
<comment type="cofactor">
    <cofactor evidence="2 7 8">
        <name>pyridoxal 5'-phosphate</name>
        <dbReference type="ChEBI" id="CHEBI:597326"/>
    </cofactor>
</comment>
<accession>A0A8J7K275</accession>
<evidence type="ECO:0000256" key="5">
    <source>
        <dbReference type="ARBA" id="ARBA00022898"/>
    </source>
</evidence>
<dbReference type="PROSITE" id="PS00395">
    <property type="entry name" value="ALANINE_RACEMASE"/>
    <property type="match status" value="1"/>
</dbReference>
<evidence type="ECO:0000259" key="10">
    <source>
        <dbReference type="SMART" id="SM01005"/>
    </source>
</evidence>
<feature type="binding site" evidence="7 9">
    <location>
        <position position="130"/>
    </location>
    <ligand>
        <name>substrate</name>
    </ligand>
</feature>
<organism evidence="11 12">
    <name type="scientific">Chitinilyticum piscinae</name>
    <dbReference type="NCBI Taxonomy" id="2866724"/>
    <lineage>
        <taxon>Bacteria</taxon>
        <taxon>Pseudomonadati</taxon>
        <taxon>Pseudomonadota</taxon>
        <taxon>Betaproteobacteria</taxon>
        <taxon>Neisseriales</taxon>
        <taxon>Chitinibacteraceae</taxon>
        <taxon>Chitinilyticum</taxon>
    </lineage>
</organism>
<evidence type="ECO:0000256" key="6">
    <source>
        <dbReference type="ARBA" id="ARBA00023235"/>
    </source>
</evidence>
<dbReference type="SUPFAM" id="SSF50621">
    <property type="entry name" value="Alanine racemase C-terminal domain-like"/>
    <property type="match status" value="1"/>
</dbReference>
<dbReference type="PANTHER" id="PTHR30511">
    <property type="entry name" value="ALANINE RACEMASE"/>
    <property type="match status" value="1"/>
</dbReference>
<keyword evidence="5 7" id="KW-0663">Pyridoxal phosphate</keyword>
<dbReference type="Pfam" id="PF00842">
    <property type="entry name" value="Ala_racemase_C"/>
    <property type="match status" value="1"/>
</dbReference>
<reference evidence="11 12" key="1">
    <citation type="submission" date="2020-10" db="EMBL/GenBank/DDBJ databases">
        <title>The genome sequence of Chitinilyticum litopenaei 4Y14.</title>
        <authorList>
            <person name="Liu Y."/>
        </authorList>
    </citation>
    <scope>NUCLEOTIDE SEQUENCE [LARGE SCALE GENOMIC DNA]</scope>
    <source>
        <strain evidence="11 12">4Y14</strain>
    </source>
</reference>
<dbReference type="Gene3D" id="3.20.20.10">
    <property type="entry name" value="Alanine racemase"/>
    <property type="match status" value="1"/>
</dbReference>
<keyword evidence="6 7" id="KW-0413">Isomerase</keyword>
<dbReference type="Gene3D" id="2.40.37.10">
    <property type="entry name" value="Lyase, Ornithine Decarboxylase, Chain A, domain 1"/>
    <property type="match status" value="1"/>
</dbReference>
<feature type="active site" description="Proton acceptor; specific for D-alanine" evidence="7">
    <location>
        <position position="35"/>
    </location>
</feature>
<name>A0A8J7K275_9NEIS</name>
<dbReference type="Proteomes" id="UP000604481">
    <property type="component" value="Unassembled WGS sequence"/>
</dbReference>
<gene>
    <name evidence="11" type="primary">alr</name>
    <name evidence="11" type="ORF">INR99_12595</name>
</gene>
<evidence type="ECO:0000256" key="8">
    <source>
        <dbReference type="PIRSR" id="PIRSR600821-50"/>
    </source>
</evidence>
<evidence type="ECO:0000256" key="7">
    <source>
        <dbReference type="HAMAP-Rule" id="MF_01201"/>
    </source>
</evidence>
<sequence length="356" mass="37507">MSRPLHATIDSTALTHNLAQLQARAGSARVLSVVKANAYGHGLARVAPALANTDGWATLELDSAIHLREQGYTQPIVLLEGVFAARELEICSQYRIGCAVHGEHQLAWLREAKLPAPVDVLLKLNTGMNRLGFPPERAPELVGQVRQLPAVAAVTVMTHFATADEPDKGIAVQYERFRSAIAGLDVPVSLANSAALLAYPQARGDWVRPGIALYGSSPFADRSAQSLGLRAVMTLQSAIIGVQELHAGDAVGYGATFVADRNMRVGTVACGYADGYPRHAGTGTPVLVAGQRTRLLGRVSMDMLAVDLTPIPAAGIGSPVELWGRSLSVDEVAAAAGTIAYELLCAVAPRVPFTVA</sequence>
<evidence type="ECO:0000256" key="3">
    <source>
        <dbReference type="ARBA" id="ARBA00007880"/>
    </source>
</evidence>
<evidence type="ECO:0000256" key="1">
    <source>
        <dbReference type="ARBA" id="ARBA00000316"/>
    </source>
</evidence>
<comment type="function">
    <text evidence="7">Catalyzes the interconversion of L-alanine and D-alanine. May also act on other amino acids.</text>
</comment>
<dbReference type="CDD" id="cd06827">
    <property type="entry name" value="PLPDE_III_AR_proteobact"/>
    <property type="match status" value="1"/>
</dbReference>
<dbReference type="InterPro" id="IPR009006">
    <property type="entry name" value="Ala_racemase/Decarboxylase_C"/>
</dbReference>
<dbReference type="AlphaFoldDB" id="A0A8J7K275"/>
<dbReference type="PANTHER" id="PTHR30511:SF0">
    <property type="entry name" value="ALANINE RACEMASE, CATABOLIC-RELATED"/>
    <property type="match status" value="1"/>
</dbReference>
<dbReference type="InterPro" id="IPR011079">
    <property type="entry name" value="Ala_racemase_C"/>
</dbReference>
<evidence type="ECO:0000313" key="12">
    <source>
        <dbReference type="Proteomes" id="UP000604481"/>
    </source>
</evidence>
<evidence type="ECO:0000256" key="2">
    <source>
        <dbReference type="ARBA" id="ARBA00001933"/>
    </source>
</evidence>
<dbReference type="GO" id="GO:0030170">
    <property type="term" value="F:pyridoxal phosphate binding"/>
    <property type="evidence" value="ECO:0007669"/>
    <property type="project" value="UniProtKB-UniRule"/>
</dbReference>
<feature type="domain" description="Alanine racemase C-terminal" evidence="10">
    <location>
        <begin position="232"/>
        <end position="356"/>
    </location>
</feature>
<dbReference type="GO" id="GO:0005829">
    <property type="term" value="C:cytosol"/>
    <property type="evidence" value="ECO:0007669"/>
    <property type="project" value="TreeGrafter"/>
</dbReference>
<dbReference type="InterPro" id="IPR020622">
    <property type="entry name" value="Ala_racemase_pyridoxalP-BS"/>
</dbReference>
<proteinExistence type="inferred from homology"/>
<dbReference type="InterPro" id="IPR001608">
    <property type="entry name" value="Ala_racemase_N"/>
</dbReference>
<dbReference type="PRINTS" id="PR00992">
    <property type="entry name" value="ALARACEMASE"/>
</dbReference>
<dbReference type="FunFam" id="2.40.37.10:FF:000002">
    <property type="entry name" value="Alanine racemase"/>
    <property type="match status" value="1"/>
</dbReference>
<comment type="pathway">
    <text evidence="7">Amino-acid biosynthesis; D-alanine biosynthesis; D-alanine from L-alanine: step 1/1.</text>
</comment>
<keyword evidence="12" id="KW-1185">Reference proteome</keyword>
<dbReference type="Pfam" id="PF01168">
    <property type="entry name" value="Ala_racemase_N"/>
    <property type="match status" value="1"/>
</dbReference>
<dbReference type="FunFam" id="3.20.20.10:FF:000002">
    <property type="entry name" value="Alanine racemase"/>
    <property type="match status" value="1"/>
</dbReference>
<dbReference type="GO" id="GO:0008784">
    <property type="term" value="F:alanine racemase activity"/>
    <property type="evidence" value="ECO:0007669"/>
    <property type="project" value="UniProtKB-UniRule"/>
</dbReference>